<feature type="transmembrane region" description="Helical" evidence="7">
    <location>
        <begin position="30"/>
        <end position="47"/>
    </location>
</feature>
<dbReference type="PANTHER" id="PTHR30506:SF3">
    <property type="entry name" value="UPF0126 INNER MEMBRANE PROTEIN YADS-RELATED"/>
    <property type="match status" value="1"/>
</dbReference>
<protein>
    <recommendedName>
        <fullName evidence="8">Glycine transporter domain-containing protein</fullName>
    </recommendedName>
</protein>
<keyword evidence="4 7" id="KW-0812">Transmembrane</keyword>
<dbReference type="EMBL" id="PQVF01000002">
    <property type="protein sequence ID" value="POY38542.1"/>
    <property type="molecule type" value="Genomic_DNA"/>
</dbReference>
<keyword evidence="3" id="KW-1003">Cell membrane</keyword>
<dbReference type="AlphaFoldDB" id="A0A2S5A865"/>
<dbReference type="GO" id="GO:0005886">
    <property type="term" value="C:plasma membrane"/>
    <property type="evidence" value="ECO:0007669"/>
    <property type="project" value="UniProtKB-SubCell"/>
</dbReference>
<dbReference type="InterPro" id="IPR005115">
    <property type="entry name" value="Gly_transporter"/>
</dbReference>
<evidence type="ECO:0000259" key="8">
    <source>
        <dbReference type="Pfam" id="PF03458"/>
    </source>
</evidence>
<accession>A0A2S5A865</accession>
<organism evidence="9 10">
    <name type="scientific">Solitalea longa</name>
    <dbReference type="NCBI Taxonomy" id="2079460"/>
    <lineage>
        <taxon>Bacteria</taxon>
        <taxon>Pseudomonadati</taxon>
        <taxon>Bacteroidota</taxon>
        <taxon>Sphingobacteriia</taxon>
        <taxon>Sphingobacteriales</taxon>
        <taxon>Sphingobacteriaceae</taxon>
        <taxon>Solitalea</taxon>
    </lineage>
</organism>
<comment type="caution">
    <text evidence="9">The sequence shown here is derived from an EMBL/GenBank/DDBJ whole genome shotgun (WGS) entry which is preliminary data.</text>
</comment>
<keyword evidence="10" id="KW-1185">Reference proteome</keyword>
<dbReference type="Pfam" id="PF03458">
    <property type="entry name" value="Gly_transporter"/>
    <property type="match status" value="2"/>
</dbReference>
<evidence type="ECO:0000256" key="6">
    <source>
        <dbReference type="ARBA" id="ARBA00023136"/>
    </source>
</evidence>
<evidence type="ECO:0000256" key="1">
    <source>
        <dbReference type="ARBA" id="ARBA00004651"/>
    </source>
</evidence>
<feature type="transmembrane region" description="Helical" evidence="7">
    <location>
        <begin position="173"/>
        <end position="192"/>
    </location>
</feature>
<evidence type="ECO:0000256" key="2">
    <source>
        <dbReference type="ARBA" id="ARBA00008193"/>
    </source>
</evidence>
<evidence type="ECO:0000256" key="4">
    <source>
        <dbReference type="ARBA" id="ARBA00022692"/>
    </source>
</evidence>
<evidence type="ECO:0000313" key="10">
    <source>
        <dbReference type="Proteomes" id="UP000236893"/>
    </source>
</evidence>
<comment type="subcellular location">
    <subcellularLocation>
        <location evidence="1">Cell membrane</location>
        <topology evidence="1">Multi-pass membrane protein</topology>
    </subcellularLocation>
</comment>
<name>A0A2S5A865_9SPHI</name>
<comment type="similarity">
    <text evidence="2">Belongs to the UPF0126 family.</text>
</comment>
<feature type="transmembrane region" description="Helical" evidence="7">
    <location>
        <begin position="117"/>
        <end position="137"/>
    </location>
</feature>
<proteinExistence type="inferred from homology"/>
<feature type="domain" description="Glycine transporter" evidence="8">
    <location>
        <begin position="92"/>
        <end position="164"/>
    </location>
</feature>
<feature type="transmembrane region" description="Helical" evidence="7">
    <location>
        <begin position="149"/>
        <end position="167"/>
    </location>
</feature>
<dbReference type="PANTHER" id="PTHR30506">
    <property type="entry name" value="INNER MEMBRANE PROTEIN"/>
    <property type="match status" value="1"/>
</dbReference>
<reference evidence="9 10" key="1">
    <citation type="submission" date="2018-01" db="EMBL/GenBank/DDBJ databases">
        <authorList>
            <person name="Gaut B.S."/>
            <person name="Morton B.R."/>
            <person name="Clegg M.T."/>
            <person name="Duvall M.R."/>
        </authorList>
    </citation>
    <scope>NUCLEOTIDE SEQUENCE [LARGE SCALE GENOMIC DNA]</scope>
    <source>
        <strain evidence="9 10">HR-AV</strain>
    </source>
</reference>
<evidence type="ECO:0000256" key="5">
    <source>
        <dbReference type="ARBA" id="ARBA00022989"/>
    </source>
</evidence>
<gene>
    <name evidence="9" type="ORF">C3K47_03865</name>
</gene>
<keyword evidence="6 7" id="KW-0472">Membrane</keyword>
<sequence>MTILDLFDILGTIAFAISGALAAMNKRLDIFGVLILAFVTAVGGGTLRDVMIGYAPVAWMRNFTTISIILITYVVTLFANSHIHHLKKLLFYFDSFGLGAFTVTGIAQGLAYGLHPVLCIALGTMTGAFGGVIRDIMLNEIPVVFRKEIYATACIAGGSLYFLLRFLNIETHLTEVIAALTVVVVRVVSFRFKLYLPKIYDYKETE</sequence>
<dbReference type="OrthoDB" id="9791874at2"/>
<keyword evidence="5 7" id="KW-1133">Transmembrane helix</keyword>
<feature type="transmembrane region" description="Helical" evidence="7">
    <location>
        <begin position="59"/>
        <end position="79"/>
    </location>
</feature>
<feature type="transmembrane region" description="Helical" evidence="7">
    <location>
        <begin position="91"/>
        <end position="111"/>
    </location>
</feature>
<evidence type="ECO:0000256" key="3">
    <source>
        <dbReference type="ARBA" id="ARBA00022475"/>
    </source>
</evidence>
<evidence type="ECO:0000313" key="9">
    <source>
        <dbReference type="EMBL" id="POY38542.1"/>
    </source>
</evidence>
<evidence type="ECO:0000256" key="7">
    <source>
        <dbReference type="SAM" id="Phobius"/>
    </source>
</evidence>
<feature type="domain" description="Glycine transporter" evidence="8">
    <location>
        <begin position="6"/>
        <end position="79"/>
    </location>
</feature>
<dbReference type="Proteomes" id="UP000236893">
    <property type="component" value="Unassembled WGS sequence"/>
</dbReference>
<feature type="transmembrane region" description="Helical" evidence="7">
    <location>
        <begin position="6"/>
        <end position="23"/>
    </location>
</feature>
<dbReference type="RefSeq" id="WP_103787799.1">
    <property type="nucleotide sequence ID" value="NZ_PQVF01000002.1"/>
</dbReference>